<dbReference type="RefSeq" id="WP_085261486.1">
    <property type="nucleotide sequence ID" value="NZ_AP022564.1"/>
</dbReference>
<keyword evidence="1" id="KW-0503">Monooxygenase</keyword>
<accession>A0AAD1HT14</accession>
<dbReference type="PANTHER" id="PTHR42877:SF4">
    <property type="entry name" value="FAD_NAD(P)-BINDING DOMAIN-CONTAINING PROTEIN-RELATED"/>
    <property type="match status" value="1"/>
</dbReference>
<protein>
    <submittedName>
        <fullName evidence="1">Cyclohexanone monooxygenase</fullName>
    </submittedName>
</protein>
<dbReference type="Proteomes" id="UP000467636">
    <property type="component" value="Chromosome"/>
</dbReference>
<reference evidence="1 2" key="1">
    <citation type="journal article" date="2019" name="Emerg. Microbes Infect.">
        <title>Comprehensive subspecies identification of 175 nontuberculous mycobacteria species based on 7547 genomic profiles.</title>
        <authorList>
            <person name="Matsumoto Y."/>
            <person name="Kinjo T."/>
            <person name="Motooka D."/>
            <person name="Nabeya D."/>
            <person name="Jung N."/>
            <person name="Uechi K."/>
            <person name="Horii T."/>
            <person name="Iida T."/>
            <person name="Fujita J."/>
            <person name="Nakamura S."/>
        </authorList>
    </citation>
    <scope>NUCLEOTIDE SEQUENCE [LARGE SCALE GENOMIC DNA]</scope>
    <source>
        <strain evidence="1 2">JCM 12143</strain>
    </source>
</reference>
<gene>
    <name evidence="1" type="ORF">MTER_03530</name>
</gene>
<dbReference type="SUPFAM" id="SSF51905">
    <property type="entry name" value="FAD/NAD(P)-binding domain"/>
    <property type="match status" value="1"/>
</dbReference>
<dbReference type="InterPro" id="IPR051209">
    <property type="entry name" value="FAD-bind_Monooxygenase_sf"/>
</dbReference>
<organism evidence="1 2">
    <name type="scientific">Mycolicibacter terrae</name>
    <dbReference type="NCBI Taxonomy" id="1788"/>
    <lineage>
        <taxon>Bacteria</taxon>
        <taxon>Bacillati</taxon>
        <taxon>Actinomycetota</taxon>
        <taxon>Actinomycetes</taxon>
        <taxon>Mycobacteriales</taxon>
        <taxon>Mycobacteriaceae</taxon>
        <taxon>Mycolicibacter</taxon>
    </lineage>
</organism>
<dbReference type="PANTHER" id="PTHR42877">
    <property type="entry name" value="L-ORNITHINE N(5)-MONOOXYGENASE-RELATED"/>
    <property type="match status" value="1"/>
</dbReference>
<dbReference type="Gene3D" id="3.50.50.60">
    <property type="entry name" value="FAD/NAD(P)-binding domain"/>
    <property type="match status" value="2"/>
</dbReference>
<evidence type="ECO:0000313" key="1">
    <source>
        <dbReference type="EMBL" id="BBX20942.1"/>
    </source>
</evidence>
<keyword evidence="1" id="KW-0560">Oxidoreductase</keyword>
<evidence type="ECO:0000313" key="2">
    <source>
        <dbReference type="Proteomes" id="UP000467636"/>
    </source>
</evidence>
<dbReference type="AlphaFoldDB" id="A0AAD1HT14"/>
<dbReference type="GO" id="GO:0004497">
    <property type="term" value="F:monooxygenase activity"/>
    <property type="evidence" value="ECO:0007669"/>
    <property type="project" value="UniProtKB-KW"/>
</dbReference>
<proteinExistence type="predicted"/>
<dbReference type="Pfam" id="PF13738">
    <property type="entry name" value="Pyr_redox_3"/>
    <property type="match status" value="1"/>
</dbReference>
<name>A0AAD1HT14_9MYCO</name>
<dbReference type="InterPro" id="IPR036188">
    <property type="entry name" value="FAD/NAD-bd_sf"/>
</dbReference>
<dbReference type="EMBL" id="AP022564">
    <property type="protein sequence ID" value="BBX20942.1"/>
    <property type="molecule type" value="Genomic_DNA"/>
</dbReference>
<sequence>MAETDAGAGIERVEVLILGAGLCGVAAAIGLKQAGIDDVVIVERSDDVGGTWHHNTYPGCAVDIPSHVYSFSFALKPDWSRVYGKQAELEEYIASVVDDFGVRSMVRTHTELLDAQWDADACRWRITTDRGVVSARFFVIAAGPLHEPIIPELPGRDSFQGEAFHSSLWPSDLDLTGRNVVAIGTGASAIQFVPAVQPQVARLTVVQRTPSWVLPKPDWDITETSKRLMARMPILMKVLRAVTWLIMDTFLTAAVRSPRFARAMGLLGRLHIRRHIKDAWRRRALTPQYAPTCKRLCFSNDYYRALAQPNIDLVTSPAVEVREHSVVTADGRELPADTIVYGTGFQTLQHHPVTERVRGRSGETLAQVWKGDPKAHMGTTINGFPNAYMMFGPNVGTLSGFTMAEAQVRYIVGAIQAANRLGVAALDVTAVAQDGFVAEADQMLNKSTFALGGCNSYYLADGHRRVSLPWPGTMYSLTRRLRTFDVESYEPISHAATTPVH</sequence>
<keyword evidence="2" id="KW-1185">Reference proteome</keyword>